<reference evidence="2 3" key="1">
    <citation type="submission" date="2017-06" db="EMBL/GenBank/DDBJ databases">
        <title>Complete genome of Francisella adeliensis.</title>
        <authorList>
            <person name="Vallesi A."/>
            <person name="Sjodin A."/>
        </authorList>
    </citation>
    <scope>NUCLEOTIDE SEQUENCE [LARGE SCALE GENOMIC DNA]</scope>
    <source>
        <strain evidence="2 3">FDC440</strain>
    </source>
</reference>
<sequence length="307" mass="33217">MCEKVELRVRFSLKSNKKISGLSLVELLVASTISLLVIGMSVTVFASAKKNYVAVSTSVKANVDQLNVKRILYKSVRTAGISCSYGTSLSSFHNSTSDTVAANSFLLDSSNIQVGNVSSLAGKLDNPGITYEPNTNYIMVKTETGSSKLANKVNNLNVELESSDDLSDGDYLALCSDDSVDLVKVESENSSSNIVKLVQAPSNSYNAGDYAGKYQIETFYTANTGEVDENGQAIYALYMHIQDGQNTKNEELVEGIKDLKVKSANVSGSSVTWSSITSDQNFDRSDTKALQVEFTLNGKSYKKTVFL</sequence>
<accession>A0A2Z4XZV8</accession>
<dbReference type="PROSITE" id="PS00409">
    <property type="entry name" value="PROKAR_NTER_METHYL"/>
    <property type="match status" value="1"/>
</dbReference>
<keyword evidence="1" id="KW-1133">Transmembrane helix</keyword>
<dbReference type="KEGG" id="fad:CDH04_07075"/>
<name>A0A2Z4XZV8_9GAMM</name>
<dbReference type="RefSeq" id="WP_112870356.1">
    <property type="nucleotide sequence ID" value="NZ_CP021781.1"/>
</dbReference>
<evidence type="ECO:0000313" key="2">
    <source>
        <dbReference type="EMBL" id="AXA34178.1"/>
    </source>
</evidence>
<proteinExistence type="predicted"/>
<protein>
    <submittedName>
        <fullName evidence="2">Uncharacterized protein</fullName>
    </submittedName>
</protein>
<keyword evidence="1" id="KW-0812">Transmembrane</keyword>
<gene>
    <name evidence="2" type="ORF">CDH04_07075</name>
</gene>
<evidence type="ECO:0000256" key="1">
    <source>
        <dbReference type="SAM" id="Phobius"/>
    </source>
</evidence>
<dbReference type="Proteomes" id="UP000251120">
    <property type="component" value="Chromosome"/>
</dbReference>
<keyword evidence="1" id="KW-0472">Membrane</keyword>
<dbReference type="EMBL" id="CP021781">
    <property type="protein sequence ID" value="AXA34178.1"/>
    <property type="molecule type" value="Genomic_DNA"/>
</dbReference>
<dbReference type="AlphaFoldDB" id="A0A2Z4XZV8"/>
<dbReference type="InterPro" id="IPR012902">
    <property type="entry name" value="N_methyl_site"/>
</dbReference>
<organism evidence="2 3">
    <name type="scientific">Francisella adeliensis</name>
    <dbReference type="NCBI Taxonomy" id="2007306"/>
    <lineage>
        <taxon>Bacteria</taxon>
        <taxon>Pseudomonadati</taxon>
        <taxon>Pseudomonadota</taxon>
        <taxon>Gammaproteobacteria</taxon>
        <taxon>Thiotrichales</taxon>
        <taxon>Francisellaceae</taxon>
        <taxon>Francisella</taxon>
    </lineage>
</organism>
<dbReference type="OrthoDB" id="5605424at2"/>
<feature type="transmembrane region" description="Helical" evidence="1">
    <location>
        <begin position="21"/>
        <end position="46"/>
    </location>
</feature>
<evidence type="ECO:0000313" key="3">
    <source>
        <dbReference type="Proteomes" id="UP000251120"/>
    </source>
</evidence>